<sequence>MYKKERIVFEEAWSAEPQGSYVAAASRAGLACAARVAQLWRSKSAWNSVAAPELLWFEVAPSASGAVFRSRFPGVAWRGAGLRASWRCYRGRGGYRGSGRQLPNTPCVGCWSAIPPAGGIPNLRSMDVASFATQTPPSPPAPTTDRPRRAVTKQALPPAGCTTLGAQKRGHRDDSGN</sequence>
<dbReference type="AlphaFoldDB" id="A0A2U3DYX7"/>
<organism evidence="2 3">
    <name type="scientific">Purpureocillium lilacinum</name>
    <name type="common">Paecilomyces lilacinus</name>
    <dbReference type="NCBI Taxonomy" id="33203"/>
    <lineage>
        <taxon>Eukaryota</taxon>
        <taxon>Fungi</taxon>
        <taxon>Dikarya</taxon>
        <taxon>Ascomycota</taxon>
        <taxon>Pezizomycotina</taxon>
        <taxon>Sordariomycetes</taxon>
        <taxon>Hypocreomycetidae</taxon>
        <taxon>Hypocreales</taxon>
        <taxon>Ophiocordycipitaceae</taxon>
        <taxon>Purpureocillium</taxon>
    </lineage>
</organism>
<protein>
    <submittedName>
        <fullName evidence="2">Uncharacterized protein</fullName>
    </submittedName>
</protein>
<accession>A0A2U3DYX7</accession>
<comment type="caution">
    <text evidence="2">The sequence shown here is derived from an EMBL/GenBank/DDBJ whole genome shotgun (WGS) entry which is preliminary data.</text>
</comment>
<evidence type="ECO:0000256" key="1">
    <source>
        <dbReference type="SAM" id="MobiDB-lite"/>
    </source>
</evidence>
<feature type="region of interest" description="Disordered" evidence="1">
    <location>
        <begin position="130"/>
        <end position="177"/>
    </location>
</feature>
<evidence type="ECO:0000313" key="2">
    <source>
        <dbReference type="EMBL" id="PWI67460.1"/>
    </source>
</evidence>
<name>A0A2U3DYX7_PURLI</name>
<reference evidence="2 3" key="1">
    <citation type="journal article" date="2016" name="Front. Microbiol.">
        <title>Genome and transcriptome sequences reveal the specific parasitism of the nematophagous Purpureocillium lilacinum 36-1.</title>
        <authorList>
            <person name="Xie J."/>
            <person name="Li S."/>
            <person name="Mo C."/>
            <person name="Xiao X."/>
            <person name="Peng D."/>
            <person name="Wang G."/>
            <person name="Xiao Y."/>
        </authorList>
    </citation>
    <scope>NUCLEOTIDE SEQUENCE [LARGE SCALE GENOMIC DNA]</scope>
    <source>
        <strain evidence="2 3">36-1</strain>
    </source>
</reference>
<proteinExistence type="predicted"/>
<evidence type="ECO:0000313" key="3">
    <source>
        <dbReference type="Proteomes" id="UP000245956"/>
    </source>
</evidence>
<dbReference type="EMBL" id="LCWV01000018">
    <property type="protein sequence ID" value="PWI67460.1"/>
    <property type="molecule type" value="Genomic_DNA"/>
</dbReference>
<gene>
    <name evidence="2" type="ORF">PCL_02814</name>
</gene>
<dbReference type="Proteomes" id="UP000245956">
    <property type="component" value="Unassembled WGS sequence"/>
</dbReference>